<proteinExistence type="predicted"/>
<gene>
    <name evidence="1" type="ORF">D8Y22_02145</name>
</gene>
<comment type="caution">
    <text evidence="1">The sequence shown here is derived from an EMBL/GenBank/DDBJ whole genome shotgun (WGS) entry which is preliminary data.</text>
</comment>
<accession>A0A4S3TUX6</accession>
<organism evidence="1 2">
    <name type="scientific">Salinadaptatus halalkaliphilus</name>
    <dbReference type="NCBI Taxonomy" id="2419781"/>
    <lineage>
        <taxon>Archaea</taxon>
        <taxon>Methanobacteriati</taxon>
        <taxon>Methanobacteriota</taxon>
        <taxon>Stenosarchaea group</taxon>
        <taxon>Halobacteria</taxon>
        <taxon>Halobacteriales</taxon>
        <taxon>Natrialbaceae</taxon>
        <taxon>Salinadaptatus</taxon>
    </lineage>
</organism>
<dbReference type="AlphaFoldDB" id="A0A4S3TUX6"/>
<protein>
    <submittedName>
        <fullName evidence="1">Uncharacterized protein</fullName>
    </submittedName>
</protein>
<keyword evidence="2" id="KW-1185">Reference proteome</keyword>
<evidence type="ECO:0000313" key="2">
    <source>
        <dbReference type="Proteomes" id="UP000318864"/>
    </source>
</evidence>
<dbReference type="Proteomes" id="UP000318864">
    <property type="component" value="Unassembled WGS sequence"/>
</dbReference>
<reference evidence="1 2" key="1">
    <citation type="submission" date="2018-10" db="EMBL/GenBank/DDBJ databases">
        <title>Natronolimnobius sp. XQ-INN 246 isolated from Inner Mongolia Autonomous Region of China.</title>
        <authorList>
            <person name="Xue Q."/>
        </authorList>
    </citation>
    <scope>NUCLEOTIDE SEQUENCE [LARGE SCALE GENOMIC DNA]</scope>
    <source>
        <strain evidence="1 2">XQ-INN 246</strain>
    </source>
</reference>
<name>A0A4S3TUX6_9EURY</name>
<evidence type="ECO:0000313" key="1">
    <source>
        <dbReference type="EMBL" id="THE66478.1"/>
    </source>
</evidence>
<dbReference type="EMBL" id="RBZW01000007">
    <property type="protein sequence ID" value="THE66478.1"/>
    <property type="molecule type" value="Genomic_DNA"/>
</dbReference>
<sequence>MVVLVLDLHDKTIPEERVLFRELDQCVCPANTVAATTVRNIDIDLRSAPFGLIIERFLECCNGECDTPGMSW</sequence>